<comment type="caution">
    <text evidence="2">The sequence shown here is derived from an EMBL/GenBank/DDBJ whole genome shotgun (WGS) entry which is preliminary data.</text>
</comment>
<feature type="region of interest" description="Disordered" evidence="1">
    <location>
        <begin position="1"/>
        <end position="53"/>
    </location>
</feature>
<dbReference type="Proteomes" id="UP000554482">
    <property type="component" value="Unassembled WGS sequence"/>
</dbReference>
<keyword evidence="3" id="KW-1185">Reference proteome</keyword>
<evidence type="ECO:0000313" key="2">
    <source>
        <dbReference type="EMBL" id="KAF5175588.1"/>
    </source>
</evidence>
<sequence length="111" mass="12882">MRNLQIHHEQRPRPKSYVSKQSTIEPLNSETMNSDEQALPCPPKPPDPITSSIIHPIEHLTPTPSRQIRSYKDTITQDHLSPIWDSVYQIEEDFDDEMDEDTSKNEKIVDC</sequence>
<name>A0A7J6USX4_THATH</name>
<evidence type="ECO:0000256" key="1">
    <source>
        <dbReference type="SAM" id="MobiDB-lite"/>
    </source>
</evidence>
<feature type="compositionally biased region" description="Polar residues" evidence="1">
    <location>
        <begin position="18"/>
        <end position="36"/>
    </location>
</feature>
<evidence type="ECO:0000313" key="3">
    <source>
        <dbReference type="Proteomes" id="UP000554482"/>
    </source>
</evidence>
<proteinExistence type="predicted"/>
<accession>A0A7J6USX4</accession>
<feature type="compositionally biased region" description="Basic and acidic residues" evidence="1">
    <location>
        <begin position="1"/>
        <end position="12"/>
    </location>
</feature>
<organism evidence="2 3">
    <name type="scientific">Thalictrum thalictroides</name>
    <name type="common">Rue-anemone</name>
    <name type="synonym">Anemone thalictroides</name>
    <dbReference type="NCBI Taxonomy" id="46969"/>
    <lineage>
        <taxon>Eukaryota</taxon>
        <taxon>Viridiplantae</taxon>
        <taxon>Streptophyta</taxon>
        <taxon>Embryophyta</taxon>
        <taxon>Tracheophyta</taxon>
        <taxon>Spermatophyta</taxon>
        <taxon>Magnoliopsida</taxon>
        <taxon>Ranunculales</taxon>
        <taxon>Ranunculaceae</taxon>
        <taxon>Thalictroideae</taxon>
        <taxon>Thalictrum</taxon>
    </lineage>
</organism>
<gene>
    <name evidence="2" type="ORF">FRX31_034826</name>
</gene>
<reference evidence="2 3" key="1">
    <citation type="submission" date="2020-06" db="EMBL/GenBank/DDBJ databases">
        <title>Transcriptomic and genomic resources for Thalictrum thalictroides and T. hernandezii: Facilitating candidate gene discovery in an emerging model plant lineage.</title>
        <authorList>
            <person name="Arias T."/>
            <person name="Riano-Pachon D.M."/>
            <person name="Di Stilio V.S."/>
        </authorList>
    </citation>
    <scope>NUCLEOTIDE SEQUENCE [LARGE SCALE GENOMIC DNA]</scope>
    <source>
        <strain evidence="3">cv. WT478/WT964</strain>
        <tissue evidence="2">Leaves</tissue>
    </source>
</reference>
<dbReference type="AlphaFoldDB" id="A0A7J6USX4"/>
<dbReference type="EMBL" id="JABWDY010043840">
    <property type="protein sequence ID" value="KAF5175588.1"/>
    <property type="molecule type" value="Genomic_DNA"/>
</dbReference>
<protein>
    <submittedName>
        <fullName evidence="2">Uncharacterized protein</fullName>
    </submittedName>
</protein>